<evidence type="ECO:0000256" key="3">
    <source>
        <dbReference type="ARBA" id="ARBA00022989"/>
    </source>
</evidence>
<dbReference type="PANTHER" id="PTHR37306">
    <property type="entry name" value="COLICIN V PRODUCTION PROTEIN"/>
    <property type="match status" value="1"/>
</dbReference>
<keyword evidence="7" id="KW-1185">Reference proteome</keyword>
<keyword evidence="4 5" id="KW-0472">Membrane</keyword>
<evidence type="ECO:0000256" key="4">
    <source>
        <dbReference type="ARBA" id="ARBA00023136"/>
    </source>
</evidence>
<feature type="transmembrane region" description="Helical" evidence="5">
    <location>
        <begin position="79"/>
        <end position="103"/>
    </location>
</feature>
<name>A0ABT5X4A7_9ENTE</name>
<evidence type="ECO:0000256" key="2">
    <source>
        <dbReference type="ARBA" id="ARBA00022692"/>
    </source>
</evidence>
<comment type="caution">
    <text evidence="6">The sequence shown here is derived from an EMBL/GenBank/DDBJ whole genome shotgun (WGS) entry which is preliminary data.</text>
</comment>
<evidence type="ECO:0000256" key="1">
    <source>
        <dbReference type="ARBA" id="ARBA00004141"/>
    </source>
</evidence>
<feature type="transmembrane region" description="Helical" evidence="5">
    <location>
        <begin position="23"/>
        <end position="39"/>
    </location>
</feature>
<dbReference type="EMBL" id="JAPDSH010000012">
    <property type="protein sequence ID" value="MDF0480831.1"/>
    <property type="molecule type" value="Genomic_DNA"/>
</dbReference>
<dbReference type="PANTHER" id="PTHR37306:SF1">
    <property type="entry name" value="COLICIN V PRODUCTION PROTEIN"/>
    <property type="match status" value="1"/>
</dbReference>
<accession>A0ABT5X4A7</accession>
<gene>
    <name evidence="6" type="ORF">OL233_11125</name>
</gene>
<feature type="transmembrane region" description="Helical" evidence="5">
    <location>
        <begin position="123"/>
        <end position="145"/>
    </location>
</feature>
<dbReference type="Pfam" id="PF02674">
    <property type="entry name" value="Colicin_V"/>
    <property type="match status" value="1"/>
</dbReference>
<dbReference type="RefSeq" id="WP_275472379.1">
    <property type="nucleotide sequence ID" value="NZ_JAPDSH010000012.1"/>
</dbReference>
<sequence>MLTIVIMLTLAIAFYTGARRGLVLQAVLTVGYIITMFIAKAKYPVVAKKIELLIPYPAPTPQSELHYFAGESLFKLDQAFYGAMGFLIIIMIGWAIMRFVGLLCHQLTFFPITMELNVYGGGLLSFAVAYLALFMCLMIGAMIPLDGVQKMIEESTISRFIIENTPYFSKTVIDWVNQIIY</sequence>
<comment type="subcellular location">
    <subcellularLocation>
        <location evidence="1">Membrane</location>
        <topology evidence="1">Multi-pass membrane protein</topology>
    </subcellularLocation>
</comment>
<organism evidence="6 7">
    <name type="scientific">Vagococcus proximus</name>
    <dbReference type="NCBI Taxonomy" id="2991417"/>
    <lineage>
        <taxon>Bacteria</taxon>
        <taxon>Bacillati</taxon>
        <taxon>Bacillota</taxon>
        <taxon>Bacilli</taxon>
        <taxon>Lactobacillales</taxon>
        <taxon>Enterococcaceae</taxon>
        <taxon>Vagococcus</taxon>
    </lineage>
</organism>
<proteinExistence type="predicted"/>
<evidence type="ECO:0000313" key="7">
    <source>
        <dbReference type="Proteomes" id="UP001147148"/>
    </source>
</evidence>
<dbReference type="Proteomes" id="UP001147148">
    <property type="component" value="Unassembled WGS sequence"/>
</dbReference>
<reference evidence="6" key="1">
    <citation type="submission" date="2022-10" db="EMBL/GenBank/DDBJ databases">
        <title>Vagococcus sp. isolated from poultry meat.</title>
        <authorList>
            <person name="Johansson P."/>
            <person name="Bjorkroth J."/>
        </authorList>
    </citation>
    <scope>NUCLEOTIDE SEQUENCE</scope>
    <source>
        <strain evidence="6">PNs007</strain>
    </source>
</reference>
<evidence type="ECO:0000256" key="5">
    <source>
        <dbReference type="SAM" id="Phobius"/>
    </source>
</evidence>
<keyword evidence="3 5" id="KW-1133">Transmembrane helix</keyword>
<protein>
    <submittedName>
        <fullName evidence="6">CvpA family protein</fullName>
    </submittedName>
</protein>
<keyword evidence="2 5" id="KW-0812">Transmembrane</keyword>
<evidence type="ECO:0000313" key="6">
    <source>
        <dbReference type="EMBL" id="MDF0480831.1"/>
    </source>
</evidence>
<dbReference type="InterPro" id="IPR003825">
    <property type="entry name" value="Colicin-V_CvpA"/>
</dbReference>